<keyword evidence="4" id="KW-0808">Transferase</keyword>
<feature type="transmembrane region" description="Helical" evidence="2">
    <location>
        <begin position="91"/>
        <end position="112"/>
    </location>
</feature>
<dbReference type="GO" id="GO:0016780">
    <property type="term" value="F:phosphotransferase activity, for other substituted phosphate groups"/>
    <property type="evidence" value="ECO:0007669"/>
    <property type="project" value="TreeGrafter"/>
</dbReference>
<dbReference type="PANTHER" id="PTHR30576">
    <property type="entry name" value="COLANIC BIOSYNTHESIS UDP-GLUCOSE LIPID CARRIER TRANSFERASE"/>
    <property type="match status" value="1"/>
</dbReference>
<evidence type="ECO:0000256" key="2">
    <source>
        <dbReference type="SAM" id="Phobius"/>
    </source>
</evidence>
<keyword evidence="2" id="KW-0472">Membrane</keyword>
<dbReference type="AlphaFoldDB" id="A0AAW4UUB0"/>
<keyword evidence="2" id="KW-1133">Transmembrane helix</keyword>
<gene>
    <name evidence="4" type="ORF">LI282_00435</name>
</gene>
<dbReference type="InterPro" id="IPR003362">
    <property type="entry name" value="Bact_transf"/>
</dbReference>
<organism evidence="4 5">
    <name type="scientific">Phocaeicola vulgatus</name>
    <name type="common">Bacteroides vulgatus</name>
    <dbReference type="NCBI Taxonomy" id="821"/>
    <lineage>
        <taxon>Bacteria</taxon>
        <taxon>Pseudomonadati</taxon>
        <taxon>Bacteroidota</taxon>
        <taxon>Bacteroidia</taxon>
        <taxon>Bacteroidales</taxon>
        <taxon>Bacteroidaceae</taxon>
        <taxon>Phocaeicola</taxon>
    </lineage>
</organism>
<sequence length="336" mass="38418">MNGDIEQIGAFRKKFYQAYVVLITDRLTPEASKVYLNSGINDTVSLNITTARLRQKIDIINKRQELLYAHNRKKKDVRHFILPQWKRCFDILFSGAALIFLSPVFLLIAIAIRMESKGPVIYKSKRVGTNYTIFNFLKFRSMYTDADKKLKDLAGQNQYQPEGTPEIAKDFSMEELGGLMFGDDGVIDNGGMLVSDDFIIPEEEFISRQNALDESPFIKIEKDPRVTKVGRVLRKYSLDELPQLVNILKGDMSVVGNRPLPLYEAERLTNDESIERFMAPAGLTGLWQVEKRGDAGKLSAKERKELDLKYGREFSFFLDMKILFKTLTAFVQKGDV</sequence>
<feature type="domain" description="Bacterial sugar transferase" evidence="3">
    <location>
        <begin position="86"/>
        <end position="331"/>
    </location>
</feature>
<evidence type="ECO:0000256" key="1">
    <source>
        <dbReference type="ARBA" id="ARBA00006464"/>
    </source>
</evidence>
<dbReference type="Proteomes" id="UP001199363">
    <property type="component" value="Unassembled WGS sequence"/>
</dbReference>
<dbReference type="EMBL" id="JAJCQG010000001">
    <property type="protein sequence ID" value="MCB7279511.1"/>
    <property type="molecule type" value="Genomic_DNA"/>
</dbReference>
<dbReference type="PANTHER" id="PTHR30576:SF0">
    <property type="entry name" value="UNDECAPRENYL-PHOSPHATE N-ACETYLGALACTOSAMINYL 1-PHOSPHATE TRANSFERASE-RELATED"/>
    <property type="match status" value="1"/>
</dbReference>
<name>A0AAW4UUB0_PHOVU</name>
<reference evidence="4" key="1">
    <citation type="submission" date="2021-10" db="EMBL/GenBank/DDBJ databases">
        <title>Collection of gut derived symbiotic bacterial strains cultured from healthy donors.</title>
        <authorList>
            <person name="Lin H."/>
            <person name="Littmann E."/>
            <person name="Kohout C."/>
            <person name="Pamer E.G."/>
        </authorList>
    </citation>
    <scope>NUCLEOTIDE SEQUENCE</scope>
    <source>
        <strain evidence="4">DFI.1.167</strain>
    </source>
</reference>
<keyword evidence="2" id="KW-0812">Transmembrane</keyword>
<evidence type="ECO:0000259" key="3">
    <source>
        <dbReference type="Pfam" id="PF02397"/>
    </source>
</evidence>
<evidence type="ECO:0000313" key="4">
    <source>
        <dbReference type="EMBL" id="MCB7279511.1"/>
    </source>
</evidence>
<comment type="caution">
    <text evidence="4">The sequence shown here is derived from an EMBL/GenBank/DDBJ whole genome shotgun (WGS) entry which is preliminary data.</text>
</comment>
<evidence type="ECO:0000313" key="5">
    <source>
        <dbReference type="Proteomes" id="UP001199363"/>
    </source>
</evidence>
<proteinExistence type="inferred from homology"/>
<comment type="similarity">
    <text evidence="1">Belongs to the bacterial sugar transferase family.</text>
</comment>
<accession>A0AAW4UUB0</accession>
<dbReference type="Pfam" id="PF02397">
    <property type="entry name" value="Bac_transf"/>
    <property type="match status" value="1"/>
</dbReference>
<protein>
    <submittedName>
        <fullName evidence="4">Sugar transferase</fullName>
    </submittedName>
</protein>